<evidence type="ECO:0000313" key="2">
    <source>
        <dbReference type="EMBL" id="EEQ36569.1"/>
    </source>
</evidence>
<keyword evidence="1" id="KW-0472">Membrane</keyword>
<keyword evidence="1" id="KW-1133">Transmembrane helix</keyword>
<dbReference type="KEGG" id="clu:CLUG_00692"/>
<accession>C4XXM0</accession>
<dbReference type="InParanoid" id="C4XXM0"/>
<proteinExistence type="predicted"/>
<organism evidence="2 3">
    <name type="scientific">Clavispora lusitaniae (strain ATCC 42720)</name>
    <name type="common">Yeast</name>
    <name type="synonym">Candida lusitaniae</name>
    <dbReference type="NCBI Taxonomy" id="306902"/>
    <lineage>
        <taxon>Eukaryota</taxon>
        <taxon>Fungi</taxon>
        <taxon>Dikarya</taxon>
        <taxon>Ascomycota</taxon>
        <taxon>Saccharomycotina</taxon>
        <taxon>Pichiomycetes</taxon>
        <taxon>Metschnikowiaceae</taxon>
        <taxon>Clavispora</taxon>
    </lineage>
</organism>
<feature type="transmembrane region" description="Helical" evidence="1">
    <location>
        <begin position="12"/>
        <end position="31"/>
    </location>
</feature>
<keyword evidence="1" id="KW-0812">Transmembrane</keyword>
<evidence type="ECO:0000313" key="3">
    <source>
        <dbReference type="Proteomes" id="UP000007703"/>
    </source>
</evidence>
<dbReference type="AlphaFoldDB" id="C4XXM0"/>
<protein>
    <submittedName>
        <fullName evidence="2">Uncharacterized protein</fullName>
    </submittedName>
</protein>
<evidence type="ECO:0000256" key="1">
    <source>
        <dbReference type="SAM" id="Phobius"/>
    </source>
</evidence>
<reference evidence="2 3" key="1">
    <citation type="journal article" date="2009" name="Nature">
        <title>Evolution of pathogenicity and sexual reproduction in eight Candida genomes.</title>
        <authorList>
            <person name="Butler G."/>
            <person name="Rasmussen M.D."/>
            <person name="Lin M.F."/>
            <person name="Santos M.A."/>
            <person name="Sakthikumar S."/>
            <person name="Munro C.A."/>
            <person name="Rheinbay E."/>
            <person name="Grabherr M."/>
            <person name="Forche A."/>
            <person name="Reedy J.L."/>
            <person name="Agrafioti I."/>
            <person name="Arnaud M.B."/>
            <person name="Bates S."/>
            <person name="Brown A.J."/>
            <person name="Brunke S."/>
            <person name="Costanzo M.C."/>
            <person name="Fitzpatrick D.A."/>
            <person name="de Groot P.W."/>
            <person name="Harris D."/>
            <person name="Hoyer L.L."/>
            <person name="Hube B."/>
            <person name="Klis F.M."/>
            <person name="Kodira C."/>
            <person name="Lennard N."/>
            <person name="Logue M.E."/>
            <person name="Martin R."/>
            <person name="Neiman A.M."/>
            <person name="Nikolaou E."/>
            <person name="Quail M.A."/>
            <person name="Quinn J."/>
            <person name="Santos M.C."/>
            <person name="Schmitzberger F.F."/>
            <person name="Sherlock G."/>
            <person name="Shah P."/>
            <person name="Silverstein K.A."/>
            <person name="Skrzypek M.S."/>
            <person name="Soll D."/>
            <person name="Staggs R."/>
            <person name="Stansfield I."/>
            <person name="Stumpf M.P."/>
            <person name="Sudbery P.E."/>
            <person name="Srikantha T."/>
            <person name="Zeng Q."/>
            <person name="Berman J."/>
            <person name="Berriman M."/>
            <person name="Heitman J."/>
            <person name="Gow N.A."/>
            <person name="Lorenz M.C."/>
            <person name="Birren B.W."/>
            <person name="Kellis M."/>
            <person name="Cuomo C.A."/>
        </authorList>
    </citation>
    <scope>NUCLEOTIDE SEQUENCE [LARGE SCALE GENOMIC DNA]</scope>
    <source>
        <strain evidence="2 3">ATCC 42720</strain>
    </source>
</reference>
<feature type="transmembrane region" description="Helical" evidence="1">
    <location>
        <begin position="43"/>
        <end position="61"/>
    </location>
</feature>
<name>C4XXM0_CLAL4</name>
<gene>
    <name evidence="2" type="ORF">CLUG_00692</name>
</gene>
<dbReference type="HOGENOM" id="CLU_1626853_0_0_1"/>
<dbReference type="Proteomes" id="UP000007703">
    <property type="component" value="Unassembled WGS sequence"/>
</dbReference>
<dbReference type="VEuPathDB" id="FungiDB:CLUG_00692"/>
<sequence>MTSFPTSLFPSIGNYHPLQYLAGSSLIFLFWSNSSNRASHGSALMRFAVFASACGFLLINLSVIPNLLGHFFPLWSFPAYWLSKACLARHSPKSVFPFRFCSFLSIQILSSHKQGTCSVCSTVVHSPDLSTIFKSIKLSQTRSFLPHVSPILYRQPESSDLIQ</sequence>
<dbReference type="EMBL" id="CH408076">
    <property type="protein sequence ID" value="EEQ36569.1"/>
    <property type="molecule type" value="Genomic_DNA"/>
</dbReference>